<dbReference type="OrthoDB" id="8777588at2"/>
<dbReference type="SUPFAM" id="SSF46785">
    <property type="entry name" value="Winged helix' DNA-binding domain"/>
    <property type="match status" value="1"/>
</dbReference>
<protein>
    <recommendedName>
        <fullName evidence="4">Helix-turn-helix protein</fullName>
    </recommendedName>
</protein>
<proteinExistence type="predicted"/>
<evidence type="ECO:0000313" key="2">
    <source>
        <dbReference type="EMBL" id="RAS39194.1"/>
    </source>
</evidence>
<evidence type="ECO:0000313" key="3">
    <source>
        <dbReference type="Proteomes" id="UP000248918"/>
    </source>
</evidence>
<evidence type="ECO:0008006" key="4">
    <source>
        <dbReference type="Google" id="ProtNLM"/>
    </source>
</evidence>
<feature type="compositionally biased region" description="Basic and acidic residues" evidence="1">
    <location>
        <begin position="111"/>
        <end position="122"/>
    </location>
</feature>
<organism evidence="2 3">
    <name type="scientific">Paraburkholderia bryophila</name>
    <dbReference type="NCBI Taxonomy" id="420952"/>
    <lineage>
        <taxon>Bacteria</taxon>
        <taxon>Pseudomonadati</taxon>
        <taxon>Pseudomonadota</taxon>
        <taxon>Betaproteobacteria</taxon>
        <taxon>Burkholderiales</taxon>
        <taxon>Burkholderiaceae</taxon>
        <taxon>Paraburkholderia</taxon>
    </lineage>
</organism>
<reference evidence="2 3" key="1">
    <citation type="submission" date="2018-06" db="EMBL/GenBank/DDBJ databases">
        <title>Genomic Encyclopedia of Type Strains, Phase III (KMG-III): the genomes of soil and plant-associated and newly described type strains.</title>
        <authorList>
            <person name="Whitman W."/>
        </authorList>
    </citation>
    <scope>NUCLEOTIDE SEQUENCE [LARGE SCALE GENOMIC DNA]</scope>
    <source>
        <strain evidence="2 3">LMG 23644</strain>
    </source>
</reference>
<name>A0A329D4F5_9BURK</name>
<evidence type="ECO:0000256" key="1">
    <source>
        <dbReference type="SAM" id="MobiDB-lite"/>
    </source>
</evidence>
<dbReference type="RefSeq" id="WP_111929156.1">
    <property type="nucleotide sequence ID" value="NZ_CADFFP010000003.1"/>
</dbReference>
<dbReference type="AlphaFoldDB" id="A0A329D4F5"/>
<dbReference type="Proteomes" id="UP000248918">
    <property type="component" value="Unassembled WGS sequence"/>
</dbReference>
<sequence length="122" mass="12794">MQDDEIDPVLVAVLAQLWRAHRETPGAAWSLAKLSKQAGVPMSGLRRQLTALADGGLVETTFNEEGTGTARLSEPGEGLCAELFGDSAGDGDDGDDGDDDGDDGDDGDAPDQQHPDRPPKIH</sequence>
<accession>A0A329D4F5</accession>
<feature type="compositionally biased region" description="Acidic residues" evidence="1">
    <location>
        <begin position="89"/>
        <end position="109"/>
    </location>
</feature>
<dbReference type="Pfam" id="PF12840">
    <property type="entry name" value="HTH_20"/>
    <property type="match status" value="1"/>
</dbReference>
<dbReference type="InterPro" id="IPR036388">
    <property type="entry name" value="WH-like_DNA-bd_sf"/>
</dbReference>
<comment type="caution">
    <text evidence="2">The sequence shown here is derived from an EMBL/GenBank/DDBJ whole genome shotgun (WGS) entry which is preliminary data.</text>
</comment>
<gene>
    <name evidence="2" type="ORF">BX591_101531</name>
</gene>
<dbReference type="EMBL" id="QLTK01000001">
    <property type="protein sequence ID" value="RAS39194.1"/>
    <property type="molecule type" value="Genomic_DNA"/>
</dbReference>
<feature type="region of interest" description="Disordered" evidence="1">
    <location>
        <begin position="66"/>
        <end position="122"/>
    </location>
</feature>
<dbReference type="Gene3D" id="1.10.10.10">
    <property type="entry name" value="Winged helix-like DNA-binding domain superfamily/Winged helix DNA-binding domain"/>
    <property type="match status" value="1"/>
</dbReference>
<dbReference type="InterPro" id="IPR036390">
    <property type="entry name" value="WH_DNA-bd_sf"/>
</dbReference>